<dbReference type="Pfam" id="PF00072">
    <property type="entry name" value="Response_reg"/>
    <property type="match status" value="1"/>
</dbReference>
<dbReference type="Gene3D" id="3.40.50.2300">
    <property type="match status" value="1"/>
</dbReference>
<dbReference type="PANTHER" id="PTHR44591:SF24">
    <property type="entry name" value="PROTEIN-GLUTAMATE METHYLESTERASE_PROTEIN-GLUTAMINE GLUTAMINASE 1"/>
    <property type="match status" value="1"/>
</dbReference>
<evidence type="ECO:0000256" key="1">
    <source>
        <dbReference type="ARBA" id="ARBA00022553"/>
    </source>
</evidence>
<dbReference type="InterPro" id="IPR011006">
    <property type="entry name" value="CheY-like_superfamily"/>
</dbReference>
<name>A0A1G6ZE07_9PROT</name>
<organism evidence="4 5">
    <name type="scientific">Belnapia rosea</name>
    <dbReference type="NCBI Taxonomy" id="938405"/>
    <lineage>
        <taxon>Bacteria</taxon>
        <taxon>Pseudomonadati</taxon>
        <taxon>Pseudomonadota</taxon>
        <taxon>Alphaproteobacteria</taxon>
        <taxon>Acetobacterales</taxon>
        <taxon>Roseomonadaceae</taxon>
        <taxon>Belnapia</taxon>
    </lineage>
</organism>
<gene>
    <name evidence="4" type="ORF">SAMN04487779_101665</name>
</gene>
<dbReference type="OrthoDB" id="582170at2"/>
<dbReference type="EMBL" id="FMZX01000016">
    <property type="protein sequence ID" value="SDE00844.1"/>
    <property type="molecule type" value="Genomic_DNA"/>
</dbReference>
<dbReference type="Proteomes" id="UP000198925">
    <property type="component" value="Unassembled WGS sequence"/>
</dbReference>
<evidence type="ECO:0000259" key="3">
    <source>
        <dbReference type="PROSITE" id="PS50110"/>
    </source>
</evidence>
<dbReference type="PANTHER" id="PTHR44591">
    <property type="entry name" value="STRESS RESPONSE REGULATOR PROTEIN 1"/>
    <property type="match status" value="1"/>
</dbReference>
<dbReference type="SMART" id="SM00448">
    <property type="entry name" value="REC"/>
    <property type="match status" value="1"/>
</dbReference>
<keyword evidence="5" id="KW-1185">Reference proteome</keyword>
<sequence>MHARRILIVEDDPMVALDLEEIVLGLAEGEAQVALASSVREAQRALASSTFDVALLDIDVLDGKTFEFAQALHERGTPFAFVSGSRPDEVPPALQQVPFVPKPYDPADIEHMLNAKLSLRA</sequence>
<dbReference type="SUPFAM" id="SSF52172">
    <property type="entry name" value="CheY-like"/>
    <property type="match status" value="1"/>
</dbReference>
<dbReference type="AlphaFoldDB" id="A0A1G6ZE07"/>
<dbReference type="PROSITE" id="PS50110">
    <property type="entry name" value="RESPONSE_REGULATORY"/>
    <property type="match status" value="1"/>
</dbReference>
<accession>A0A1G6ZE07</accession>
<dbReference type="InterPro" id="IPR050595">
    <property type="entry name" value="Bact_response_regulator"/>
</dbReference>
<protein>
    <submittedName>
        <fullName evidence="4">Response regulator receiver domain-containing protein</fullName>
    </submittedName>
</protein>
<dbReference type="GO" id="GO:0000160">
    <property type="term" value="P:phosphorelay signal transduction system"/>
    <property type="evidence" value="ECO:0007669"/>
    <property type="project" value="InterPro"/>
</dbReference>
<evidence type="ECO:0000313" key="4">
    <source>
        <dbReference type="EMBL" id="SDE00844.1"/>
    </source>
</evidence>
<dbReference type="InterPro" id="IPR001789">
    <property type="entry name" value="Sig_transdc_resp-reg_receiver"/>
</dbReference>
<reference evidence="4 5" key="1">
    <citation type="submission" date="2016-10" db="EMBL/GenBank/DDBJ databases">
        <authorList>
            <person name="de Groot N.N."/>
        </authorList>
    </citation>
    <scope>NUCLEOTIDE SEQUENCE [LARGE SCALE GENOMIC DNA]</scope>
    <source>
        <strain evidence="4 5">CPCC 100156</strain>
    </source>
</reference>
<evidence type="ECO:0000313" key="5">
    <source>
        <dbReference type="Proteomes" id="UP000198925"/>
    </source>
</evidence>
<keyword evidence="1 2" id="KW-0597">Phosphoprotein</keyword>
<feature type="modified residue" description="4-aspartylphosphate" evidence="2">
    <location>
        <position position="57"/>
    </location>
</feature>
<dbReference type="STRING" id="938405.SAMN02927895_01231"/>
<proteinExistence type="predicted"/>
<feature type="domain" description="Response regulatory" evidence="3">
    <location>
        <begin position="5"/>
        <end position="117"/>
    </location>
</feature>
<evidence type="ECO:0000256" key="2">
    <source>
        <dbReference type="PROSITE-ProRule" id="PRU00169"/>
    </source>
</evidence>